<dbReference type="SUPFAM" id="SSF56935">
    <property type="entry name" value="Porins"/>
    <property type="match status" value="1"/>
</dbReference>
<dbReference type="InterPro" id="IPR000531">
    <property type="entry name" value="Beta-barrel_TonB"/>
</dbReference>
<keyword evidence="2 8" id="KW-0813">Transport</keyword>
<accession>A0A9D2CBQ5</accession>
<proteinExistence type="inferred from homology"/>
<evidence type="ECO:0000313" key="13">
    <source>
        <dbReference type="EMBL" id="HIY69541.1"/>
    </source>
</evidence>
<sequence length="953" mass="106506">MKKHCLPLLLAVALSSALPGSLAAATVGETETEAAAAAAAAAAPRGSLTGVVLDDKHHAIQGAVVYIRALNLGAVTASDGSFSLRGVPEGKYDVCVNYVGYEQICQSYDIRKDQTLHCEFLLHEGMSIGNVVVSGIVEGQRRALSIQKNNDGVSNIVAADQMSRFADANIGDAMKRIPGINVQYDQGEARFGQVRGTAPDLTSVTLNGNRLPSAEGDSRAAQLDLIPTDMIQTIEVHKVVTADMDGDAIGGSVNLVTKNSPYRQTVAATAGAGYNPVSQRVTFNGSASWGSRFFNDKLGVMASLAYHNNPIGSDNIEATWKEDDAGNAYVDEFEVRQYYVHRERQSYSLSFDWKFNENHKLELRGMYNRRNDWENRYRLTYKDITPETDGTATAYLRRQTKGGSPDTKFARLERQQTADIALSGEHNLGWLGVEWGFDYARASEDRPNERYIGLESDEDNPIRFDMDLSDEREPRFTPTDASLMALNTTNFIKLDELTESFSEIEETEYKAHIDLRARLFTGTFAGTLRAGYKFQDKDKSKLITFYDVEPADETSFIAQAMSAGNTYDATRKNFYAGDYTVGDFVSKQYLSRLDFADASQFDRTRNPMEEAENYTGHETIHAAYLRYDQQFGNRLKLIAGLRLEHTAYDYTGNALHVDAEEENITSTPTSRQTDVDNWLPSVLVKYEPVDNMVLRASFTTTLARPKFSQMVPGDRVNLADEEYTMGNPDLRNTVSNNYDLMFEYYFKSIGLVSAGVYYKEISDFIVDAMIEDQTIGGTEFKELYKAVNAGDARLFGVEVAFQRDLGFIAPALKNFGIYTNYTYNHSKVTRLTDPIFAGRKADDIQLPGTPEHTVNASLYFENKRLTATLSYNYASSFLDNEEMGMTAFTDRYYDSVNYLDANLSVRATKHISIFAEVGNLLNQPLRYYQGTKDRVRQAEYYGIRCSLGAKVRF</sequence>
<dbReference type="InterPro" id="IPR012910">
    <property type="entry name" value="Plug_dom"/>
</dbReference>
<dbReference type="InterPro" id="IPR037066">
    <property type="entry name" value="Plug_dom_sf"/>
</dbReference>
<dbReference type="SUPFAM" id="SSF49464">
    <property type="entry name" value="Carboxypeptidase regulatory domain-like"/>
    <property type="match status" value="1"/>
</dbReference>
<evidence type="ECO:0000256" key="3">
    <source>
        <dbReference type="ARBA" id="ARBA00022452"/>
    </source>
</evidence>
<dbReference type="PANTHER" id="PTHR40980">
    <property type="entry name" value="PLUG DOMAIN-CONTAINING PROTEIN"/>
    <property type="match status" value="1"/>
</dbReference>
<evidence type="ECO:0000256" key="9">
    <source>
        <dbReference type="RuleBase" id="RU003357"/>
    </source>
</evidence>
<feature type="domain" description="TonB-dependent receptor-like beta-barrel" evidence="11">
    <location>
        <begin position="500"/>
        <end position="920"/>
    </location>
</feature>
<dbReference type="InterPro" id="IPR008969">
    <property type="entry name" value="CarboxyPept-like_regulatory"/>
</dbReference>
<feature type="signal peptide" evidence="10">
    <location>
        <begin position="1"/>
        <end position="24"/>
    </location>
</feature>
<reference evidence="13" key="2">
    <citation type="submission" date="2021-04" db="EMBL/GenBank/DDBJ databases">
        <authorList>
            <person name="Gilroy R."/>
        </authorList>
    </citation>
    <scope>NUCLEOTIDE SEQUENCE</scope>
    <source>
        <strain evidence="13">5134</strain>
    </source>
</reference>
<evidence type="ECO:0000259" key="12">
    <source>
        <dbReference type="Pfam" id="PF07715"/>
    </source>
</evidence>
<keyword evidence="7 8" id="KW-0998">Cell outer membrane</keyword>
<evidence type="ECO:0000256" key="8">
    <source>
        <dbReference type="PROSITE-ProRule" id="PRU01360"/>
    </source>
</evidence>
<dbReference type="GO" id="GO:0009279">
    <property type="term" value="C:cell outer membrane"/>
    <property type="evidence" value="ECO:0007669"/>
    <property type="project" value="UniProtKB-SubCell"/>
</dbReference>
<dbReference type="PROSITE" id="PS52016">
    <property type="entry name" value="TONB_DEPENDENT_REC_3"/>
    <property type="match status" value="1"/>
</dbReference>
<keyword evidence="4 8" id="KW-0812">Transmembrane</keyword>
<feature type="domain" description="TonB-dependent receptor plug" evidence="12">
    <location>
        <begin position="153"/>
        <end position="251"/>
    </location>
</feature>
<dbReference type="CDD" id="cd01347">
    <property type="entry name" value="ligand_gated_channel"/>
    <property type="match status" value="1"/>
</dbReference>
<dbReference type="Gene3D" id="2.170.130.10">
    <property type="entry name" value="TonB-dependent receptor, plug domain"/>
    <property type="match status" value="1"/>
</dbReference>
<dbReference type="Proteomes" id="UP000886844">
    <property type="component" value="Unassembled WGS sequence"/>
</dbReference>
<dbReference type="InterPro" id="IPR036942">
    <property type="entry name" value="Beta-barrel_TonB_sf"/>
</dbReference>
<evidence type="ECO:0000256" key="2">
    <source>
        <dbReference type="ARBA" id="ARBA00022448"/>
    </source>
</evidence>
<keyword evidence="10" id="KW-0732">Signal</keyword>
<evidence type="ECO:0000256" key="7">
    <source>
        <dbReference type="ARBA" id="ARBA00023237"/>
    </source>
</evidence>
<dbReference type="EMBL" id="DXDA01000068">
    <property type="protein sequence ID" value="HIY69541.1"/>
    <property type="molecule type" value="Genomic_DNA"/>
</dbReference>
<dbReference type="Pfam" id="PF13715">
    <property type="entry name" value="CarbopepD_reg_2"/>
    <property type="match status" value="1"/>
</dbReference>
<dbReference type="AlphaFoldDB" id="A0A9D2CBQ5"/>
<comment type="caution">
    <text evidence="13">The sequence shown here is derived from an EMBL/GenBank/DDBJ whole genome shotgun (WGS) entry which is preliminary data.</text>
</comment>
<evidence type="ECO:0000256" key="1">
    <source>
        <dbReference type="ARBA" id="ARBA00004571"/>
    </source>
</evidence>
<evidence type="ECO:0000256" key="4">
    <source>
        <dbReference type="ARBA" id="ARBA00022692"/>
    </source>
</evidence>
<comment type="subcellular location">
    <subcellularLocation>
        <location evidence="1 8">Cell outer membrane</location>
        <topology evidence="1 8">Multi-pass membrane protein</topology>
    </subcellularLocation>
</comment>
<keyword evidence="6 8" id="KW-0472">Membrane</keyword>
<name>A0A9D2CBQ5_9BACT</name>
<evidence type="ECO:0000256" key="6">
    <source>
        <dbReference type="ARBA" id="ARBA00023136"/>
    </source>
</evidence>
<gene>
    <name evidence="13" type="ORF">H9828_09010</name>
</gene>
<dbReference type="Gene3D" id="2.60.40.1120">
    <property type="entry name" value="Carboxypeptidase-like, regulatory domain"/>
    <property type="match status" value="1"/>
</dbReference>
<keyword evidence="13" id="KW-0675">Receptor</keyword>
<comment type="similarity">
    <text evidence="8 9">Belongs to the TonB-dependent receptor family.</text>
</comment>
<evidence type="ECO:0000256" key="10">
    <source>
        <dbReference type="SAM" id="SignalP"/>
    </source>
</evidence>
<dbReference type="PANTHER" id="PTHR40980:SF4">
    <property type="entry name" value="TONB-DEPENDENT RECEPTOR-LIKE BETA-BARREL DOMAIN-CONTAINING PROTEIN"/>
    <property type="match status" value="1"/>
</dbReference>
<protein>
    <submittedName>
        <fullName evidence="13">TonB-dependent receptor</fullName>
    </submittedName>
</protein>
<organism evidence="13 14">
    <name type="scientific">Candidatus Alistipes intestinigallinarum</name>
    <dbReference type="NCBI Taxonomy" id="2838440"/>
    <lineage>
        <taxon>Bacteria</taxon>
        <taxon>Pseudomonadati</taxon>
        <taxon>Bacteroidota</taxon>
        <taxon>Bacteroidia</taxon>
        <taxon>Bacteroidales</taxon>
        <taxon>Rikenellaceae</taxon>
        <taxon>Alistipes</taxon>
    </lineage>
</organism>
<dbReference type="NCBIfam" id="TIGR01782">
    <property type="entry name" value="TonB-Xanth-Caul"/>
    <property type="match status" value="1"/>
</dbReference>
<dbReference type="InterPro" id="IPR039426">
    <property type="entry name" value="TonB-dep_rcpt-like"/>
</dbReference>
<dbReference type="Pfam" id="PF00593">
    <property type="entry name" value="TonB_dep_Rec_b-barrel"/>
    <property type="match status" value="1"/>
</dbReference>
<dbReference type="InterPro" id="IPR010104">
    <property type="entry name" value="TonB_rcpt_bac"/>
</dbReference>
<dbReference type="Pfam" id="PF07715">
    <property type="entry name" value="Plug"/>
    <property type="match status" value="1"/>
</dbReference>
<reference evidence="13" key="1">
    <citation type="journal article" date="2021" name="PeerJ">
        <title>Extensive microbial diversity within the chicken gut microbiome revealed by metagenomics and culture.</title>
        <authorList>
            <person name="Gilroy R."/>
            <person name="Ravi A."/>
            <person name="Getino M."/>
            <person name="Pursley I."/>
            <person name="Horton D.L."/>
            <person name="Alikhan N.F."/>
            <person name="Baker D."/>
            <person name="Gharbi K."/>
            <person name="Hall N."/>
            <person name="Watson M."/>
            <person name="Adriaenssens E.M."/>
            <person name="Foster-Nyarko E."/>
            <person name="Jarju S."/>
            <person name="Secka A."/>
            <person name="Antonio M."/>
            <person name="Oren A."/>
            <person name="Chaudhuri R.R."/>
            <person name="La Ragione R."/>
            <person name="Hildebrand F."/>
            <person name="Pallen M.J."/>
        </authorList>
    </citation>
    <scope>NUCLEOTIDE SEQUENCE</scope>
    <source>
        <strain evidence="13">5134</strain>
    </source>
</reference>
<keyword evidence="5 9" id="KW-0798">TonB box</keyword>
<evidence type="ECO:0000256" key="5">
    <source>
        <dbReference type="ARBA" id="ARBA00023077"/>
    </source>
</evidence>
<evidence type="ECO:0000259" key="11">
    <source>
        <dbReference type="Pfam" id="PF00593"/>
    </source>
</evidence>
<dbReference type="Gene3D" id="2.40.170.20">
    <property type="entry name" value="TonB-dependent receptor, beta-barrel domain"/>
    <property type="match status" value="1"/>
</dbReference>
<feature type="chain" id="PRO_5039688262" evidence="10">
    <location>
        <begin position="25"/>
        <end position="953"/>
    </location>
</feature>
<keyword evidence="3 8" id="KW-1134">Transmembrane beta strand</keyword>
<evidence type="ECO:0000313" key="14">
    <source>
        <dbReference type="Proteomes" id="UP000886844"/>
    </source>
</evidence>